<keyword evidence="6" id="KW-0238">DNA-binding</keyword>
<proteinExistence type="predicted"/>
<dbReference type="FunFam" id="3.40.50.300:FF:000006">
    <property type="entry name" value="DNA-binding transcriptional regulator NtrC"/>
    <property type="match status" value="1"/>
</dbReference>
<evidence type="ECO:0000259" key="11">
    <source>
        <dbReference type="PROSITE" id="PS50110"/>
    </source>
</evidence>
<dbReference type="SUPFAM" id="SSF52172">
    <property type="entry name" value="CheY-like"/>
    <property type="match status" value="1"/>
</dbReference>
<dbReference type="EMBL" id="CAJNOB010000001">
    <property type="protein sequence ID" value="CAF0689111.1"/>
    <property type="molecule type" value="Genomic_DNA"/>
</dbReference>
<dbReference type="AlphaFoldDB" id="A0A8J2BFL1"/>
<dbReference type="Gene3D" id="1.10.8.60">
    <property type="match status" value="1"/>
</dbReference>
<dbReference type="Pfam" id="PF00072">
    <property type="entry name" value="Response_reg"/>
    <property type="match status" value="1"/>
</dbReference>
<dbReference type="GO" id="GO:0003677">
    <property type="term" value="F:DNA binding"/>
    <property type="evidence" value="ECO:0007669"/>
    <property type="project" value="UniProtKB-KW"/>
</dbReference>
<evidence type="ECO:0000256" key="7">
    <source>
        <dbReference type="ARBA" id="ARBA00023163"/>
    </source>
</evidence>
<keyword evidence="2" id="KW-0547">Nucleotide-binding</keyword>
<organism evidence="12 13">
    <name type="scientific">Candidatus Methylacidithermus pantelleriae</name>
    <dbReference type="NCBI Taxonomy" id="2744239"/>
    <lineage>
        <taxon>Bacteria</taxon>
        <taxon>Pseudomonadati</taxon>
        <taxon>Verrucomicrobiota</taxon>
        <taxon>Methylacidiphilae</taxon>
        <taxon>Methylacidiphilales</taxon>
        <taxon>Methylacidiphilaceae</taxon>
        <taxon>Candidatus Methylacidithermus</taxon>
    </lineage>
</organism>
<name>A0A8J2BFL1_9BACT</name>
<dbReference type="Pfam" id="PF25601">
    <property type="entry name" value="AAA_lid_14"/>
    <property type="match status" value="1"/>
</dbReference>
<evidence type="ECO:0000259" key="10">
    <source>
        <dbReference type="PROSITE" id="PS50045"/>
    </source>
</evidence>
<dbReference type="FunFam" id="3.40.50.2300:FF:000018">
    <property type="entry name" value="DNA-binding transcriptional regulator NtrC"/>
    <property type="match status" value="1"/>
</dbReference>
<dbReference type="PANTHER" id="PTHR32071">
    <property type="entry name" value="TRANSCRIPTIONAL REGULATORY PROTEIN"/>
    <property type="match status" value="1"/>
</dbReference>
<dbReference type="InterPro" id="IPR058031">
    <property type="entry name" value="AAA_lid_NorR"/>
</dbReference>
<keyword evidence="5" id="KW-0805">Transcription regulation</keyword>
<keyword evidence="3" id="KW-0067">ATP-binding</keyword>
<dbReference type="CDD" id="cd00009">
    <property type="entry name" value="AAA"/>
    <property type="match status" value="1"/>
</dbReference>
<dbReference type="InterPro" id="IPR011006">
    <property type="entry name" value="CheY-like_superfamily"/>
</dbReference>
<feature type="domain" description="Sigma-54 factor interaction" evidence="10">
    <location>
        <begin position="183"/>
        <end position="413"/>
    </location>
</feature>
<dbReference type="GO" id="GO:0005524">
    <property type="term" value="F:ATP binding"/>
    <property type="evidence" value="ECO:0007669"/>
    <property type="project" value="UniProtKB-KW"/>
</dbReference>
<evidence type="ECO:0000256" key="6">
    <source>
        <dbReference type="ARBA" id="ARBA00023125"/>
    </source>
</evidence>
<evidence type="ECO:0000313" key="12">
    <source>
        <dbReference type="EMBL" id="CAF0689111.1"/>
    </source>
</evidence>
<dbReference type="PROSITE" id="PS00688">
    <property type="entry name" value="SIGMA54_INTERACT_3"/>
    <property type="match status" value="1"/>
</dbReference>
<dbReference type="SMART" id="SM00448">
    <property type="entry name" value="REC"/>
    <property type="match status" value="1"/>
</dbReference>
<dbReference type="InterPro" id="IPR002078">
    <property type="entry name" value="Sigma_54_int"/>
</dbReference>
<dbReference type="PROSITE" id="PS50110">
    <property type="entry name" value="RESPONSE_REGULATORY"/>
    <property type="match status" value="1"/>
</dbReference>
<dbReference type="Gene3D" id="3.40.50.300">
    <property type="entry name" value="P-loop containing nucleotide triphosphate hydrolases"/>
    <property type="match status" value="1"/>
</dbReference>
<dbReference type="Pfam" id="PF00158">
    <property type="entry name" value="Sigma54_activat"/>
    <property type="match status" value="1"/>
</dbReference>
<dbReference type="GO" id="GO:0006355">
    <property type="term" value="P:regulation of DNA-templated transcription"/>
    <property type="evidence" value="ECO:0007669"/>
    <property type="project" value="InterPro"/>
</dbReference>
<dbReference type="InterPro" id="IPR001789">
    <property type="entry name" value="Sig_transdc_resp-reg_receiver"/>
</dbReference>
<evidence type="ECO:0000256" key="1">
    <source>
        <dbReference type="ARBA" id="ARBA00022553"/>
    </source>
</evidence>
<protein>
    <submittedName>
        <fullName evidence="12">Transcriptional regulatory protein ZraR</fullName>
    </submittedName>
</protein>
<dbReference type="Gene3D" id="3.40.50.2300">
    <property type="match status" value="1"/>
</dbReference>
<dbReference type="InterPro" id="IPR025662">
    <property type="entry name" value="Sigma_54_int_dom_ATP-bd_1"/>
</dbReference>
<keyword evidence="4" id="KW-0902">Two-component regulatory system</keyword>
<evidence type="ECO:0000256" key="5">
    <source>
        <dbReference type="ARBA" id="ARBA00023015"/>
    </source>
</evidence>
<evidence type="ECO:0000256" key="4">
    <source>
        <dbReference type="ARBA" id="ARBA00023012"/>
    </source>
</evidence>
<feature type="domain" description="Response regulatory" evidence="11">
    <location>
        <begin position="43"/>
        <end position="157"/>
    </location>
</feature>
<dbReference type="SMART" id="SM00382">
    <property type="entry name" value="AAA"/>
    <property type="match status" value="1"/>
</dbReference>
<reference evidence="12" key="1">
    <citation type="submission" date="2021-02" db="EMBL/GenBank/DDBJ databases">
        <authorList>
            <person name="Cremers G."/>
            <person name="Picone N."/>
        </authorList>
    </citation>
    <scope>NUCLEOTIDE SEQUENCE</scope>
    <source>
        <strain evidence="12">PQ17</strain>
    </source>
</reference>
<gene>
    <name evidence="12" type="primary">zraR</name>
    <name evidence="12" type="ORF">MPNT_10114</name>
</gene>
<dbReference type="PROSITE" id="PS00676">
    <property type="entry name" value="SIGMA54_INTERACT_2"/>
    <property type="match status" value="1"/>
</dbReference>
<dbReference type="InterPro" id="IPR003593">
    <property type="entry name" value="AAA+_ATPase"/>
</dbReference>
<evidence type="ECO:0000256" key="2">
    <source>
        <dbReference type="ARBA" id="ARBA00022741"/>
    </source>
</evidence>
<dbReference type="InterPro" id="IPR027417">
    <property type="entry name" value="P-loop_NTPase"/>
</dbReference>
<dbReference type="InterPro" id="IPR025943">
    <property type="entry name" value="Sigma_54_int_dom_ATP-bd_2"/>
</dbReference>
<feature type="modified residue" description="4-aspartylphosphate" evidence="8">
    <location>
        <position position="92"/>
    </location>
</feature>
<keyword evidence="13" id="KW-1185">Reference proteome</keyword>
<dbReference type="Proteomes" id="UP000663859">
    <property type="component" value="Unassembled WGS sequence"/>
</dbReference>
<dbReference type="PROSITE" id="PS00675">
    <property type="entry name" value="SIGMA54_INTERACT_1"/>
    <property type="match status" value="1"/>
</dbReference>
<dbReference type="InterPro" id="IPR025944">
    <property type="entry name" value="Sigma_54_int_dom_CS"/>
</dbReference>
<dbReference type="GO" id="GO:0000160">
    <property type="term" value="P:phosphorelay signal transduction system"/>
    <property type="evidence" value="ECO:0007669"/>
    <property type="project" value="UniProtKB-KW"/>
</dbReference>
<evidence type="ECO:0000313" key="13">
    <source>
        <dbReference type="Proteomes" id="UP000663859"/>
    </source>
</evidence>
<sequence length="498" mass="55688">MREKESVFRLWDMSKTQAGSRGGKKPTLPEIGSSQTGEPEPDRILIVDDEKDVHYAFERLLEPEGWRVLRAESGKEALAVVSQQPVDVVVMDIRMAGQNGLETLREIRRRDPSSVVIMMTAYGTAQTAIEAMKLGAFDYILKPFELEGLKALLERARLAARHRKELPHTEGTPVPSSESLEFLVGSSFAMQRVYKLIGQVAPTSATVLITGESGTGKELIARAIHQHSLRAGKPFVAMNCAAIPDNLLESELFGHERGAFTGAMTQRIGKFEEADGGTLFLDEIGDMPLTTQTKILRVLQEGEFSRVGSNVPIRVDVRLIAATNKDLARAVQKREFREDLYYRLNVVRIHVPPLRERLPDLPELVQHFLRKHRKSRPGGGSLRVSEEAWQLLYSYSWPGNVRELENAIQRALVFATGSSIEPADLPEEIRSCRVAPASMGRTEEVEKAAEILLDWALGCGGEGWWQVLEELFQSKWGERKTHREGEWKGFRGEGKAKG</sequence>
<feature type="region of interest" description="Disordered" evidence="9">
    <location>
        <begin position="1"/>
        <end position="41"/>
    </location>
</feature>
<dbReference type="SUPFAM" id="SSF52540">
    <property type="entry name" value="P-loop containing nucleoside triphosphate hydrolases"/>
    <property type="match status" value="1"/>
</dbReference>
<dbReference type="PROSITE" id="PS50045">
    <property type="entry name" value="SIGMA54_INTERACT_4"/>
    <property type="match status" value="1"/>
</dbReference>
<keyword evidence="7" id="KW-0804">Transcription</keyword>
<keyword evidence="1 8" id="KW-0597">Phosphoprotein</keyword>
<evidence type="ECO:0000256" key="9">
    <source>
        <dbReference type="SAM" id="MobiDB-lite"/>
    </source>
</evidence>
<accession>A0A8J2BFL1</accession>
<comment type="caution">
    <text evidence="12">The sequence shown here is derived from an EMBL/GenBank/DDBJ whole genome shotgun (WGS) entry which is preliminary data.</text>
</comment>
<evidence type="ECO:0000256" key="8">
    <source>
        <dbReference type="PROSITE-ProRule" id="PRU00169"/>
    </source>
</evidence>
<evidence type="ECO:0000256" key="3">
    <source>
        <dbReference type="ARBA" id="ARBA00022840"/>
    </source>
</evidence>